<proteinExistence type="inferred from homology"/>
<dbReference type="FunCoup" id="G0ECL8">
    <property type="interactions" value="97"/>
</dbReference>
<sequence>MRVLVVSDALVKQRAEIMKKVIEQQRMIAEKMKKVRYKLVILSGKGGVGKSFVTASLAMALAMKGRRVAVFDADVHGPSIPKMLGVHGKRMYALPDGRLLPVEGPLGVKVVSIDFLLESEEQAVIWRGPLKTAAIRELLAYTDWGELDYLLVDLPPGTGDEQLTIAQLIPGLSGTIIVTIPSDVARIVVKKAITFAKRLNIPIVGVIENMSYFECPDGSRHYIFGKGAGRRIAEEMGVPFLGEIPIDPRISKANDEGKPFFVEYPDSSAAKAFLEIAERVIERVEGKGEGRSESQAKE</sequence>
<keyword evidence="10" id="KW-1185">Reference proteome</keyword>
<dbReference type="PANTHER" id="PTHR42961">
    <property type="entry name" value="IRON-SULFUR PROTEIN NUBPL"/>
    <property type="match status" value="1"/>
</dbReference>
<dbReference type="InterPro" id="IPR033756">
    <property type="entry name" value="YlxH/NBP35"/>
</dbReference>
<dbReference type="InterPro" id="IPR044304">
    <property type="entry name" value="NUBPL-like"/>
</dbReference>
<keyword evidence="3 8" id="KW-0067">ATP-binding</keyword>
<keyword evidence="5 8" id="KW-0411">Iron-sulfur</keyword>
<gene>
    <name evidence="9" type="ordered locus">Pyrfu_1733</name>
</gene>
<dbReference type="KEGG" id="pfm:Pyrfu_1733"/>
<dbReference type="GO" id="GO:0016226">
    <property type="term" value="P:iron-sulfur cluster assembly"/>
    <property type="evidence" value="ECO:0007669"/>
    <property type="project" value="InterPro"/>
</dbReference>
<dbReference type="HAMAP" id="MF_02040">
    <property type="entry name" value="Mrp_NBP35"/>
    <property type="match status" value="1"/>
</dbReference>
<dbReference type="AlphaFoldDB" id="G0ECL8"/>
<dbReference type="EMBL" id="CP002838">
    <property type="protein sequence ID" value="AEM39588.1"/>
    <property type="molecule type" value="Genomic_DNA"/>
</dbReference>
<organism evidence="9 10">
    <name type="scientific">Pyrolobus fumarii (strain DSM 11204 / 1A)</name>
    <dbReference type="NCBI Taxonomy" id="694429"/>
    <lineage>
        <taxon>Archaea</taxon>
        <taxon>Thermoproteota</taxon>
        <taxon>Thermoprotei</taxon>
        <taxon>Desulfurococcales</taxon>
        <taxon>Pyrodictiaceae</taxon>
        <taxon>Pyrolobus</taxon>
    </lineage>
</organism>
<reference evidence="9 10" key="1">
    <citation type="journal article" date="2011" name="Stand. Genomic Sci.">
        <title>Complete genome sequence of the hyperthermophilic chemolithoautotroph Pyrolobus fumarii type strain (1A).</title>
        <authorList>
            <person name="Anderson I."/>
            <person name="Goker M."/>
            <person name="Nolan M."/>
            <person name="Lucas S."/>
            <person name="Hammon N."/>
            <person name="Deshpande S."/>
            <person name="Cheng J.F."/>
            <person name="Tapia R."/>
            <person name="Han C."/>
            <person name="Goodwin L."/>
            <person name="Pitluck S."/>
            <person name="Huntemann M."/>
            <person name="Liolios K."/>
            <person name="Ivanova N."/>
            <person name="Pagani I."/>
            <person name="Mavromatis K."/>
            <person name="Ovchinikova G."/>
            <person name="Pati A."/>
            <person name="Chen A."/>
            <person name="Palaniappan K."/>
            <person name="Land M."/>
            <person name="Hauser L."/>
            <person name="Brambilla E.M."/>
            <person name="Huber H."/>
            <person name="Yasawong M."/>
            <person name="Rohde M."/>
            <person name="Spring S."/>
            <person name="Abt B."/>
            <person name="Sikorski J."/>
            <person name="Wirth R."/>
            <person name="Detter J.C."/>
            <person name="Woyke T."/>
            <person name="Bristow J."/>
            <person name="Eisen J.A."/>
            <person name="Markowitz V."/>
            <person name="Hugenholtz P."/>
            <person name="Kyrpides N.C."/>
            <person name="Klenk H.P."/>
            <person name="Lapidus A."/>
        </authorList>
    </citation>
    <scope>NUCLEOTIDE SEQUENCE [LARGE SCALE GENOMIC DNA]</scope>
    <source>
        <strain evidence="10">DSM 11204 / 1A</strain>
    </source>
</reference>
<dbReference type="GO" id="GO:0046872">
    <property type="term" value="F:metal ion binding"/>
    <property type="evidence" value="ECO:0007669"/>
    <property type="project" value="UniProtKB-KW"/>
</dbReference>
<evidence type="ECO:0000313" key="10">
    <source>
        <dbReference type="Proteomes" id="UP000001037"/>
    </source>
</evidence>
<evidence type="ECO:0000256" key="4">
    <source>
        <dbReference type="ARBA" id="ARBA00023004"/>
    </source>
</evidence>
<dbReference type="Proteomes" id="UP000001037">
    <property type="component" value="Chromosome"/>
</dbReference>
<dbReference type="STRING" id="694429.Pyrfu_1733"/>
<evidence type="ECO:0000256" key="1">
    <source>
        <dbReference type="ARBA" id="ARBA00022723"/>
    </source>
</evidence>
<evidence type="ECO:0000256" key="7">
    <source>
        <dbReference type="ARBA" id="ARBA00074706"/>
    </source>
</evidence>
<name>G0ECL8_PYRF1</name>
<keyword evidence="2 8" id="KW-0547">Nucleotide-binding</keyword>
<comment type="subunit">
    <text evidence="8">Homodimer.</text>
</comment>
<keyword evidence="1 8" id="KW-0479">Metal-binding</keyword>
<dbReference type="PROSITE" id="PS01215">
    <property type="entry name" value="MRP"/>
    <property type="match status" value="1"/>
</dbReference>
<dbReference type="GO" id="GO:0140663">
    <property type="term" value="F:ATP-dependent FeS chaperone activity"/>
    <property type="evidence" value="ECO:0007669"/>
    <property type="project" value="InterPro"/>
</dbReference>
<evidence type="ECO:0000313" key="9">
    <source>
        <dbReference type="EMBL" id="AEM39588.1"/>
    </source>
</evidence>
<evidence type="ECO:0000256" key="5">
    <source>
        <dbReference type="ARBA" id="ARBA00023014"/>
    </source>
</evidence>
<feature type="binding site" evidence="8">
    <location>
        <begin position="44"/>
        <end position="51"/>
    </location>
    <ligand>
        <name>ATP</name>
        <dbReference type="ChEBI" id="CHEBI:30616"/>
    </ligand>
</feature>
<comment type="similarity">
    <text evidence="8">Belongs to the Mrp/NBP35 ATP-binding proteins family.</text>
</comment>
<dbReference type="eggNOG" id="arCOG00585">
    <property type="taxonomic scope" value="Archaea"/>
</dbReference>
<comment type="function">
    <text evidence="6 8">Binds and transfers iron-sulfur (Fe-S) clusters to target apoproteins. Can hydrolyze ATP.</text>
</comment>
<dbReference type="InterPro" id="IPR027417">
    <property type="entry name" value="P-loop_NTPase"/>
</dbReference>
<keyword evidence="4 8" id="KW-0408">Iron</keyword>
<dbReference type="GO" id="GO:0005524">
    <property type="term" value="F:ATP binding"/>
    <property type="evidence" value="ECO:0007669"/>
    <property type="project" value="UniProtKB-UniRule"/>
</dbReference>
<dbReference type="Gene3D" id="3.40.50.300">
    <property type="entry name" value="P-loop containing nucleotide triphosphate hydrolases"/>
    <property type="match status" value="1"/>
</dbReference>
<dbReference type="InParanoid" id="G0ECL8"/>
<protein>
    <recommendedName>
        <fullName evidence="7 8">Iron-sulfur cluster carrier protein</fullName>
    </recommendedName>
</protein>
<dbReference type="HOGENOM" id="CLU_024839_0_1_2"/>
<keyword evidence="8" id="KW-0378">Hydrolase</keyword>
<evidence type="ECO:0000256" key="6">
    <source>
        <dbReference type="ARBA" id="ARBA00058094"/>
    </source>
</evidence>
<dbReference type="GO" id="GO:0016887">
    <property type="term" value="F:ATP hydrolysis activity"/>
    <property type="evidence" value="ECO:0007669"/>
    <property type="project" value="UniProtKB-UniRule"/>
</dbReference>
<evidence type="ECO:0000256" key="3">
    <source>
        <dbReference type="ARBA" id="ARBA00022840"/>
    </source>
</evidence>
<dbReference type="InterPro" id="IPR000808">
    <property type="entry name" value="Mrp-like_CS"/>
</dbReference>
<dbReference type="CDD" id="cd02037">
    <property type="entry name" value="Mrp_NBP35"/>
    <property type="match status" value="1"/>
</dbReference>
<dbReference type="SUPFAM" id="SSF52540">
    <property type="entry name" value="P-loop containing nucleoside triphosphate hydrolases"/>
    <property type="match status" value="1"/>
</dbReference>
<dbReference type="InterPro" id="IPR019591">
    <property type="entry name" value="Mrp/NBP35_ATP-bd"/>
</dbReference>
<dbReference type="GO" id="GO:0051539">
    <property type="term" value="F:4 iron, 4 sulfur cluster binding"/>
    <property type="evidence" value="ECO:0007669"/>
    <property type="project" value="TreeGrafter"/>
</dbReference>
<dbReference type="FunFam" id="3.40.50.300:FF:001119">
    <property type="entry name" value="Iron-sulfur cluster carrier protein"/>
    <property type="match status" value="1"/>
</dbReference>
<dbReference type="PANTHER" id="PTHR42961:SF2">
    <property type="entry name" value="IRON-SULFUR PROTEIN NUBPL"/>
    <property type="match status" value="1"/>
</dbReference>
<evidence type="ECO:0000256" key="8">
    <source>
        <dbReference type="HAMAP-Rule" id="MF_02040"/>
    </source>
</evidence>
<accession>G0ECL8</accession>
<evidence type="ECO:0000256" key="2">
    <source>
        <dbReference type="ARBA" id="ARBA00022741"/>
    </source>
</evidence>
<dbReference type="Pfam" id="PF10609">
    <property type="entry name" value="ParA"/>
    <property type="match status" value="1"/>
</dbReference>